<evidence type="ECO:0000256" key="3">
    <source>
        <dbReference type="ARBA" id="ARBA00022670"/>
    </source>
</evidence>
<keyword evidence="3" id="KW-0645">Protease</keyword>
<protein>
    <recommendedName>
        <fullName evidence="6">Ubiquitin-like protease family profile domain-containing protein</fullName>
    </recommendedName>
</protein>
<evidence type="ECO:0000256" key="2">
    <source>
        <dbReference type="ARBA" id="ARBA00022553"/>
    </source>
</evidence>
<dbReference type="Gene3D" id="3.40.395.10">
    <property type="entry name" value="Adenoviral Proteinase, Chain A"/>
    <property type="match status" value="1"/>
</dbReference>
<dbReference type="SUPFAM" id="SSF54001">
    <property type="entry name" value="Cysteine proteinases"/>
    <property type="match status" value="1"/>
</dbReference>
<dbReference type="GO" id="GO:0005737">
    <property type="term" value="C:cytoplasm"/>
    <property type="evidence" value="ECO:0007669"/>
    <property type="project" value="TreeGrafter"/>
</dbReference>
<feature type="domain" description="Ubiquitin-like protease family profile" evidence="6">
    <location>
        <begin position="12"/>
        <end position="128"/>
    </location>
</feature>
<keyword evidence="4" id="KW-0833">Ubl conjugation pathway</keyword>
<comment type="similarity">
    <text evidence="1">Belongs to the peptidase C48 family.</text>
</comment>
<dbReference type="PROSITE" id="PS50600">
    <property type="entry name" value="ULP_PROTEASE"/>
    <property type="match status" value="1"/>
</dbReference>
<keyword evidence="8" id="KW-1185">Reference proteome</keyword>
<reference evidence="7" key="1">
    <citation type="journal article" date="2020" name="Nat. Commun.">
        <title>Large-scale genome sequencing of mycorrhizal fungi provides insights into the early evolution of symbiotic traits.</title>
        <authorList>
            <person name="Miyauchi S."/>
            <person name="Kiss E."/>
            <person name="Kuo A."/>
            <person name="Drula E."/>
            <person name="Kohler A."/>
            <person name="Sanchez-Garcia M."/>
            <person name="Morin E."/>
            <person name="Andreopoulos B."/>
            <person name="Barry K.W."/>
            <person name="Bonito G."/>
            <person name="Buee M."/>
            <person name="Carver A."/>
            <person name="Chen C."/>
            <person name="Cichocki N."/>
            <person name="Clum A."/>
            <person name="Culley D."/>
            <person name="Crous P.W."/>
            <person name="Fauchery L."/>
            <person name="Girlanda M."/>
            <person name="Hayes R.D."/>
            <person name="Keri Z."/>
            <person name="LaButti K."/>
            <person name="Lipzen A."/>
            <person name="Lombard V."/>
            <person name="Magnuson J."/>
            <person name="Maillard F."/>
            <person name="Murat C."/>
            <person name="Nolan M."/>
            <person name="Ohm R.A."/>
            <person name="Pangilinan J."/>
            <person name="Pereira M.F."/>
            <person name="Perotto S."/>
            <person name="Peter M."/>
            <person name="Pfister S."/>
            <person name="Riley R."/>
            <person name="Sitrit Y."/>
            <person name="Stielow J.B."/>
            <person name="Szollosi G."/>
            <person name="Zifcakova L."/>
            <person name="Stursova M."/>
            <person name="Spatafora J.W."/>
            <person name="Tedersoo L."/>
            <person name="Vaario L.M."/>
            <person name="Yamada A."/>
            <person name="Yan M."/>
            <person name="Wang P."/>
            <person name="Xu J."/>
            <person name="Bruns T."/>
            <person name="Baldrian P."/>
            <person name="Vilgalys R."/>
            <person name="Dunand C."/>
            <person name="Henrissat B."/>
            <person name="Grigoriev I.V."/>
            <person name="Hibbett D."/>
            <person name="Nagy L.G."/>
            <person name="Martin F.M."/>
        </authorList>
    </citation>
    <scope>NUCLEOTIDE SEQUENCE</scope>
    <source>
        <strain evidence="7">UP504</strain>
    </source>
</reference>
<dbReference type="GO" id="GO:0070139">
    <property type="term" value="F:SUMO-specific endopeptidase activity"/>
    <property type="evidence" value="ECO:0007669"/>
    <property type="project" value="TreeGrafter"/>
</dbReference>
<dbReference type="OrthoDB" id="442460at2759"/>
<dbReference type="InterPro" id="IPR038765">
    <property type="entry name" value="Papain-like_cys_pep_sf"/>
</dbReference>
<dbReference type="PANTHER" id="PTHR46896">
    <property type="entry name" value="SENTRIN-SPECIFIC PROTEASE"/>
    <property type="match status" value="1"/>
</dbReference>
<evidence type="ECO:0000259" key="6">
    <source>
        <dbReference type="PROSITE" id="PS50600"/>
    </source>
</evidence>
<sequence length="128" mass="14676">LLVYPPTGTGAVNITVGDYRRLDAGEFFNDTLIEFGLKLAFNKLKASQPQLAEEIHIFNSFFYKKLSSKSSTDGYQSVRKWTTKFKLFEKKFLIVPINEKYASSFCNPSHPYHSFKFSLVPGHNLQSR</sequence>
<dbReference type="AlphaFoldDB" id="A0A9P6E1N8"/>
<evidence type="ECO:0000256" key="5">
    <source>
        <dbReference type="ARBA" id="ARBA00022801"/>
    </source>
</evidence>
<accession>A0A9P6E1N8</accession>
<feature type="non-terminal residue" evidence="7">
    <location>
        <position position="1"/>
    </location>
</feature>
<dbReference type="GO" id="GO:0016926">
    <property type="term" value="P:protein desumoylation"/>
    <property type="evidence" value="ECO:0007669"/>
    <property type="project" value="TreeGrafter"/>
</dbReference>
<dbReference type="InterPro" id="IPR003653">
    <property type="entry name" value="Peptidase_C48_C"/>
</dbReference>
<dbReference type="Proteomes" id="UP000886523">
    <property type="component" value="Unassembled WGS sequence"/>
</dbReference>
<dbReference type="InterPro" id="IPR051947">
    <property type="entry name" value="Sentrin-specific_protease"/>
</dbReference>
<gene>
    <name evidence="7" type="ORF">BS47DRAFT_1288056</name>
</gene>
<evidence type="ECO:0000256" key="4">
    <source>
        <dbReference type="ARBA" id="ARBA00022786"/>
    </source>
</evidence>
<evidence type="ECO:0000313" key="8">
    <source>
        <dbReference type="Proteomes" id="UP000886523"/>
    </source>
</evidence>
<evidence type="ECO:0000313" key="7">
    <source>
        <dbReference type="EMBL" id="KAF9519608.1"/>
    </source>
</evidence>
<dbReference type="Pfam" id="PF02902">
    <property type="entry name" value="Peptidase_C48"/>
    <property type="match status" value="1"/>
</dbReference>
<dbReference type="GO" id="GO:0005634">
    <property type="term" value="C:nucleus"/>
    <property type="evidence" value="ECO:0007669"/>
    <property type="project" value="TreeGrafter"/>
</dbReference>
<organism evidence="7 8">
    <name type="scientific">Hydnum rufescens UP504</name>
    <dbReference type="NCBI Taxonomy" id="1448309"/>
    <lineage>
        <taxon>Eukaryota</taxon>
        <taxon>Fungi</taxon>
        <taxon>Dikarya</taxon>
        <taxon>Basidiomycota</taxon>
        <taxon>Agaricomycotina</taxon>
        <taxon>Agaricomycetes</taxon>
        <taxon>Cantharellales</taxon>
        <taxon>Hydnaceae</taxon>
        <taxon>Hydnum</taxon>
    </lineage>
</organism>
<dbReference type="EMBL" id="MU128916">
    <property type="protein sequence ID" value="KAF9519608.1"/>
    <property type="molecule type" value="Genomic_DNA"/>
</dbReference>
<evidence type="ECO:0000256" key="1">
    <source>
        <dbReference type="ARBA" id="ARBA00005234"/>
    </source>
</evidence>
<name>A0A9P6E1N8_9AGAM</name>
<keyword evidence="5" id="KW-0378">Hydrolase</keyword>
<proteinExistence type="inferred from homology"/>
<keyword evidence="2" id="KW-0597">Phosphoprotein</keyword>
<dbReference type="GO" id="GO:0006508">
    <property type="term" value="P:proteolysis"/>
    <property type="evidence" value="ECO:0007669"/>
    <property type="project" value="UniProtKB-KW"/>
</dbReference>
<comment type="caution">
    <text evidence="7">The sequence shown here is derived from an EMBL/GenBank/DDBJ whole genome shotgun (WGS) entry which is preliminary data.</text>
</comment>
<dbReference type="PANTHER" id="PTHR46896:SF3">
    <property type="entry name" value="FI06413P-RELATED"/>
    <property type="match status" value="1"/>
</dbReference>